<keyword evidence="2" id="KW-1185">Reference proteome</keyword>
<dbReference type="AlphaFoldDB" id="A0A3M2QY12"/>
<sequence length="90" mass="10401">MTQPTCRNILAALRRVIRCLVASAQPASPHQRPASNGGRQILPPTWLRWCRRLKIRGDTIVSCFVRIMKEFSAKTSRSQPPWHGCMDDWW</sequence>
<dbReference type="EMBL" id="NKUJ01000812">
    <property type="protein sequence ID" value="RMI97925.1"/>
    <property type="molecule type" value="Genomic_DNA"/>
</dbReference>
<reference evidence="1 2" key="1">
    <citation type="submission" date="2017-06" db="EMBL/GenBank/DDBJ databases">
        <title>Comparative genomic analysis of Ambrosia Fusariam Clade fungi.</title>
        <authorList>
            <person name="Stajich J.E."/>
            <person name="Carrillo J."/>
            <person name="Kijimoto T."/>
            <person name="Eskalen A."/>
            <person name="O'Donnell K."/>
            <person name="Kasson M."/>
        </authorList>
    </citation>
    <scope>NUCLEOTIDE SEQUENCE [LARGE SCALE GENOMIC DNA]</scope>
    <source>
        <strain evidence="1">UCR3666</strain>
    </source>
</reference>
<proteinExistence type="predicted"/>
<protein>
    <submittedName>
        <fullName evidence="1">Uncharacterized protein</fullName>
    </submittedName>
</protein>
<evidence type="ECO:0000313" key="1">
    <source>
        <dbReference type="EMBL" id="RMI97925.1"/>
    </source>
</evidence>
<dbReference type="Proteomes" id="UP000277212">
    <property type="component" value="Unassembled WGS sequence"/>
</dbReference>
<comment type="caution">
    <text evidence="1">The sequence shown here is derived from an EMBL/GenBank/DDBJ whole genome shotgun (WGS) entry which is preliminary data.</text>
</comment>
<organism evidence="1 2">
    <name type="scientific">Fusarium kuroshium</name>
    <dbReference type="NCBI Taxonomy" id="2010991"/>
    <lineage>
        <taxon>Eukaryota</taxon>
        <taxon>Fungi</taxon>
        <taxon>Dikarya</taxon>
        <taxon>Ascomycota</taxon>
        <taxon>Pezizomycotina</taxon>
        <taxon>Sordariomycetes</taxon>
        <taxon>Hypocreomycetidae</taxon>
        <taxon>Hypocreales</taxon>
        <taxon>Nectriaceae</taxon>
        <taxon>Fusarium</taxon>
        <taxon>Fusarium solani species complex</taxon>
    </lineage>
</organism>
<gene>
    <name evidence="1" type="ORF">CDV36_016188</name>
</gene>
<accession>A0A3M2QY12</accession>
<evidence type="ECO:0000313" key="2">
    <source>
        <dbReference type="Proteomes" id="UP000277212"/>
    </source>
</evidence>
<name>A0A3M2QY12_9HYPO</name>